<dbReference type="GO" id="GO:0019464">
    <property type="term" value="P:glycine decarboxylation via glycine cleavage system"/>
    <property type="evidence" value="ECO:0007669"/>
    <property type="project" value="UniProtKB-UniRule"/>
</dbReference>
<dbReference type="NCBIfam" id="NF001696">
    <property type="entry name" value="PRK00451.1"/>
    <property type="match status" value="1"/>
</dbReference>
<dbReference type="CDD" id="cd00613">
    <property type="entry name" value="GDC-P"/>
    <property type="match status" value="1"/>
</dbReference>
<dbReference type="GO" id="GO:0004375">
    <property type="term" value="F:glycine dehydrogenase (decarboxylating) activity"/>
    <property type="evidence" value="ECO:0007669"/>
    <property type="project" value="UniProtKB-EC"/>
</dbReference>
<dbReference type="HAMAP" id="MF_00712">
    <property type="entry name" value="GcvPA"/>
    <property type="match status" value="1"/>
</dbReference>
<dbReference type="PANTHER" id="PTHR42806">
    <property type="entry name" value="GLYCINE CLEAVAGE SYSTEM P-PROTEIN"/>
    <property type="match status" value="1"/>
</dbReference>
<dbReference type="InterPro" id="IPR015422">
    <property type="entry name" value="PyrdxlP-dep_Trfase_small"/>
</dbReference>
<name>A0A1W1ZNI9_9FIRM</name>
<dbReference type="STRING" id="1122930.SAMN02745168_1255"/>
<dbReference type="InterPro" id="IPR049315">
    <property type="entry name" value="GDC-P_N"/>
</dbReference>
<dbReference type="InterPro" id="IPR023010">
    <property type="entry name" value="GcvPA"/>
</dbReference>
<dbReference type="GO" id="GO:0009116">
    <property type="term" value="P:nucleoside metabolic process"/>
    <property type="evidence" value="ECO:0007669"/>
    <property type="project" value="InterPro"/>
</dbReference>
<evidence type="ECO:0000256" key="2">
    <source>
        <dbReference type="ARBA" id="ARBA00023002"/>
    </source>
</evidence>
<keyword evidence="7" id="KW-1185">Reference proteome</keyword>
<dbReference type="InterPro" id="IPR020581">
    <property type="entry name" value="GDC_P"/>
</dbReference>
<sequence length="439" mass="46416">MGGYIPSPDTERREMLAALGLESASDLFSHIPGGVKLSAPLDLPGGKSELEVRREVSALAARNTVFPTVLRGAGAYRHYIPSVVKYIPAKEEFLTAYTPYQAEISQGILQAIFEYQTMICELTGMDVSNASVYDGASAAAEAAAMCRERKRTKTLVSAAASPETIATLRTYSEGAGAEVVLIPAPEGKTDPSALVALLDGETACVYIQQPNFFGLLEPCEALAAATHTAGAKFVMGVNPISLGLIKSPSECGADVAVGEGQPLGLPLSWGGPYLGFMAASRALMRRLPGRLVGQTHDAEGNRVFVLTLQAREQHIRREKAGSNICSNEALCALTAAVYMAAMGPGGVKDAASQSVSKAHYLAGRLCRIPGVSLAYPGEFFHEFVTTLPVSRETALAALEKGGILGGLPVDRGLLWCVTEVVSRAELDKTAEILEEVCRK</sequence>
<keyword evidence="2 4" id="KW-0560">Oxidoreductase</keyword>
<protein>
    <recommendedName>
        <fullName evidence="4">Probable glycine dehydrogenase (decarboxylating) subunit 1</fullName>
        <ecNumber evidence="4">1.4.4.2</ecNumber>
    </recommendedName>
    <alternativeName>
        <fullName evidence="4">Glycine cleavage system P-protein subunit 1</fullName>
    </alternativeName>
    <alternativeName>
        <fullName evidence="4">Glycine decarboxylase subunit 1</fullName>
    </alternativeName>
    <alternativeName>
        <fullName evidence="4">Glycine dehydrogenase (aminomethyl-transferring) subunit 1</fullName>
    </alternativeName>
</protein>
<organism evidence="6 7">
    <name type="scientific">Papillibacter cinnamivorans DSM 12816</name>
    <dbReference type="NCBI Taxonomy" id="1122930"/>
    <lineage>
        <taxon>Bacteria</taxon>
        <taxon>Bacillati</taxon>
        <taxon>Bacillota</taxon>
        <taxon>Clostridia</taxon>
        <taxon>Eubacteriales</taxon>
        <taxon>Oscillospiraceae</taxon>
        <taxon>Papillibacter</taxon>
    </lineage>
</organism>
<comment type="similarity">
    <text evidence="4">Belongs to the GcvP family. N-terminal subunit subfamily.</text>
</comment>
<dbReference type="EC" id="1.4.4.2" evidence="4"/>
<evidence type="ECO:0000256" key="1">
    <source>
        <dbReference type="ARBA" id="ARBA00003788"/>
    </source>
</evidence>
<evidence type="ECO:0000259" key="5">
    <source>
        <dbReference type="Pfam" id="PF02347"/>
    </source>
</evidence>
<dbReference type="SUPFAM" id="SSF53383">
    <property type="entry name" value="PLP-dependent transferases"/>
    <property type="match status" value="1"/>
</dbReference>
<dbReference type="EMBL" id="FWXW01000002">
    <property type="protein sequence ID" value="SMC49678.1"/>
    <property type="molecule type" value="Genomic_DNA"/>
</dbReference>
<dbReference type="Proteomes" id="UP000192790">
    <property type="component" value="Unassembled WGS sequence"/>
</dbReference>
<dbReference type="RefSeq" id="WP_084233867.1">
    <property type="nucleotide sequence ID" value="NZ_FWXW01000002.1"/>
</dbReference>
<dbReference type="PANTHER" id="PTHR42806:SF1">
    <property type="entry name" value="GLYCINE DEHYDROGENASE (DECARBOXYLATING)"/>
    <property type="match status" value="1"/>
</dbReference>
<evidence type="ECO:0000313" key="7">
    <source>
        <dbReference type="Proteomes" id="UP000192790"/>
    </source>
</evidence>
<evidence type="ECO:0000256" key="4">
    <source>
        <dbReference type="HAMAP-Rule" id="MF_00712"/>
    </source>
</evidence>
<comment type="catalytic activity">
    <reaction evidence="3 4">
        <text>N(6)-[(R)-lipoyl]-L-lysyl-[glycine-cleavage complex H protein] + glycine + H(+) = N(6)-[(R)-S(8)-aminomethyldihydrolipoyl]-L-lysyl-[glycine-cleavage complex H protein] + CO2</text>
        <dbReference type="Rhea" id="RHEA:24304"/>
        <dbReference type="Rhea" id="RHEA-COMP:10494"/>
        <dbReference type="Rhea" id="RHEA-COMP:10495"/>
        <dbReference type="ChEBI" id="CHEBI:15378"/>
        <dbReference type="ChEBI" id="CHEBI:16526"/>
        <dbReference type="ChEBI" id="CHEBI:57305"/>
        <dbReference type="ChEBI" id="CHEBI:83099"/>
        <dbReference type="ChEBI" id="CHEBI:83143"/>
        <dbReference type="EC" id="1.4.4.2"/>
    </reaction>
</comment>
<dbReference type="Gene3D" id="3.90.1150.10">
    <property type="entry name" value="Aspartate Aminotransferase, domain 1"/>
    <property type="match status" value="1"/>
</dbReference>
<evidence type="ECO:0000256" key="3">
    <source>
        <dbReference type="ARBA" id="ARBA00049026"/>
    </source>
</evidence>
<reference evidence="6 7" key="1">
    <citation type="submission" date="2017-04" db="EMBL/GenBank/DDBJ databases">
        <authorList>
            <person name="Afonso C.L."/>
            <person name="Miller P.J."/>
            <person name="Scott M.A."/>
            <person name="Spackman E."/>
            <person name="Goraichik I."/>
            <person name="Dimitrov K.M."/>
            <person name="Suarez D.L."/>
            <person name="Swayne D.E."/>
        </authorList>
    </citation>
    <scope>NUCLEOTIDE SEQUENCE [LARGE SCALE GENOMIC DNA]</scope>
    <source>
        <strain evidence="6 7">DSM 12816</strain>
    </source>
</reference>
<dbReference type="AlphaFoldDB" id="A0A1W1ZNI9"/>
<dbReference type="OrthoDB" id="9771867at2"/>
<proteinExistence type="inferred from homology"/>
<dbReference type="InterPro" id="IPR015424">
    <property type="entry name" value="PyrdxlP-dep_Trfase"/>
</dbReference>
<dbReference type="Pfam" id="PF02347">
    <property type="entry name" value="GDC-P"/>
    <property type="match status" value="1"/>
</dbReference>
<gene>
    <name evidence="4" type="primary">gcvPA</name>
    <name evidence="6" type="ORF">SAMN02745168_1255</name>
</gene>
<comment type="function">
    <text evidence="1 4">The glycine cleavage system catalyzes the degradation of glycine. The P protein binds the alpha-amino group of glycine through its pyridoxal phosphate cofactor; CO(2) is released and the remaining methylamine moiety is then transferred to the lipoamide cofactor of the H protein.</text>
</comment>
<comment type="subunit">
    <text evidence="4">The glycine cleavage system is composed of four proteins: P, T, L and H. In this organism, the P 'protein' is a heterodimer of two subunits.</text>
</comment>
<dbReference type="PIRSF" id="PIRSF006815">
    <property type="entry name" value="GcvPA"/>
    <property type="match status" value="1"/>
</dbReference>
<accession>A0A1W1ZNI9</accession>
<evidence type="ECO:0000313" key="6">
    <source>
        <dbReference type="EMBL" id="SMC49678.1"/>
    </source>
</evidence>
<feature type="domain" description="Glycine cleavage system P-protein N-terminal" evidence="5">
    <location>
        <begin position="4"/>
        <end position="429"/>
    </location>
</feature>
<dbReference type="Gene3D" id="3.40.640.10">
    <property type="entry name" value="Type I PLP-dependent aspartate aminotransferase-like (Major domain)"/>
    <property type="match status" value="1"/>
</dbReference>
<dbReference type="InterPro" id="IPR015421">
    <property type="entry name" value="PyrdxlP-dep_Trfase_major"/>
</dbReference>